<keyword evidence="3" id="KW-1185">Reference proteome</keyword>
<sequence length="561" mass="61417">MNTKKYYEKRTKSNGTGDVSSITKQVGCGRKSWAQGLKEQILLKEEPLFHTDHVAYYEHVTSRFIDKFGFNVEQNKLPEPGHDCTPRPIDLYPVAGQEAERDHRKAFWNLIYKKVGEWAQNQWLSKKYDVSSINKILSKSVHFKTLVWPVINKQWPILKKLDPNATWIEDLQKELENTYDQWQKEYGSQTESAASAVKYAACWDKAMQVVPALADALALHFSVSVTLVLVGLRVSGEIEVESVTSIVPNTVCNISLDKFDPKRYLAVHELYSDWAGKLFSTCDTRVVQSRGTVDGAVDPIPGTGQMVTLSQLTTATSAMSSSTTTAVNGALGIPSTSINPFQPQITVSPALTCNLTTSQPMSQPITQPIDLQQLTNGSLELSNEMNEGLAVCFFPTPKIKAKLSKPITTAISLMQVNASGYNFGFNGFHNNGNGYYGGQDDLFHGFNTGYDQQGLGSTLTGLPDSSHPSNGYNPVLSLPMITPASRFNQLPASCPPSITPVTGFSHRPLNTTASALMTLANVAAVATSATSSNSAQPKEILMQNAMTIDHLHLSNQLCLSN</sequence>
<evidence type="ECO:0000256" key="1">
    <source>
        <dbReference type="SAM" id="MobiDB-lite"/>
    </source>
</evidence>
<dbReference type="Proteomes" id="UP000017559">
    <property type="component" value="Unassembled WGS sequence"/>
</dbReference>
<feature type="compositionally biased region" description="Basic and acidic residues" evidence="1">
    <location>
        <begin position="1"/>
        <end position="11"/>
    </location>
</feature>
<proteinExistence type="predicted"/>
<accession>V2WLY6</accession>
<comment type="caution">
    <text evidence="2">The sequence shown here is derived from an EMBL/GenBank/DDBJ whole genome shotgun (WGS) entry which is preliminary data.</text>
</comment>
<name>V2WLY6_MONRO</name>
<dbReference type="HOGENOM" id="CLU_485782_0_0_1"/>
<reference evidence="2 3" key="1">
    <citation type="journal article" date="2014" name="BMC Genomics">
        <title>Genome and secretome analysis of the hemibiotrophic fungal pathogen, Moniliophthora roreri, which causes frosty pod rot disease of cacao: mechanisms of the biotrophic and necrotrophic phases.</title>
        <authorList>
            <person name="Meinhardt L.W."/>
            <person name="Costa G.G.L."/>
            <person name="Thomazella D.P.T."/>
            <person name="Teixeira P.J.P.L."/>
            <person name="Carazzolle M.F."/>
            <person name="Schuster S.C."/>
            <person name="Carlson J.E."/>
            <person name="Guiltinan M.J."/>
            <person name="Mieczkowski P."/>
            <person name="Farmer A."/>
            <person name="Ramaraj T."/>
            <person name="Crozier J."/>
            <person name="Davis R.E."/>
            <person name="Shao J."/>
            <person name="Melnick R.L."/>
            <person name="Pereira G.A.G."/>
            <person name="Bailey B.A."/>
        </authorList>
    </citation>
    <scope>NUCLEOTIDE SEQUENCE [LARGE SCALE GENOMIC DNA]</scope>
    <source>
        <strain evidence="2 3">MCA 2997</strain>
    </source>
</reference>
<dbReference type="OrthoDB" id="3042688at2759"/>
<protein>
    <submittedName>
        <fullName evidence="2">Uncharacterized protein</fullName>
    </submittedName>
</protein>
<organism evidence="2 3">
    <name type="scientific">Moniliophthora roreri (strain MCA 2997)</name>
    <name type="common">Cocoa frosty pod rot fungus</name>
    <name type="synonym">Crinipellis roreri</name>
    <dbReference type="NCBI Taxonomy" id="1381753"/>
    <lineage>
        <taxon>Eukaryota</taxon>
        <taxon>Fungi</taxon>
        <taxon>Dikarya</taxon>
        <taxon>Basidiomycota</taxon>
        <taxon>Agaricomycotina</taxon>
        <taxon>Agaricomycetes</taxon>
        <taxon>Agaricomycetidae</taxon>
        <taxon>Agaricales</taxon>
        <taxon>Marasmiineae</taxon>
        <taxon>Marasmiaceae</taxon>
        <taxon>Moniliophthora</taxon>
    </lineage>
</organism>
<dbReference type="EMBL" id="AWSO01001859">
    <property type="protein sequence ID" value="ESK82592.1"/>
    <property type="molecule type" value="Genomic_DNA"/>
</dbReference>
<feature type="region of interest" description="Disordered" evidence="1">
    <location>
        <begin position="1"/>
        <end position="20"/>
    </location>
</feature>
<gene>
    <name evidence="2" type="ORF">Moror_3658</name>
</gene>
<dbReference type="KEGG" id="mrr:Moror_3658"/>
<evidence type="ECO:0000313" key="2">
    <source>
        <dbReference type="EMBL" id="ESK82592.1"/>
    </source>
</evidence>
<dbReference type="AlphaFoldDB" id="V2WLY6"/>
<evidence type="ECO:0000313" key="3">
    <source>
        <dbReference type="Proteomes" id="UP000017559"/>
    </source>
</evidence>